<keyword evidence="9" id="KW-1185">Reference proteome</keyword>
<dbReference type="Proteomes" id="UP001399917">
    <property type="component" value="Unassembled WGS sequence"/>
</dbReference>
<feature type="transmembrane region" description="Helical" evidence="6">
    <location>
        <begin position="135"/>
        <end position="159"/>
    </location>
</feature>
<feature type="transmembrane region" description="Helical" evidence="6">
    <location>
        <begin position="343"/>
        <end position="367"/>
    </location>
</feature>
<dbReference type="InterPro" id="IPR011701">
    <property type="entry name" value="MFS"/>
</dbReference>
<protein>
    <submittedName>
        <fullName evidence="8">Multidrug effflux MFS transporter</fullName>
    </submittedName>
</protein>
<dbReference type="InterPro" id="IPR005829">
    <property type="entry name" value="Sugar_transporter_CS"/>
</dbReference>
<feature type="transmembrane region" description="Helical" evidence="6">
    <location>
        <begin position="252"/>
        <end position="270"/>
    </location>
</feature>
<evidence type="ECO:0000256" key="5">
    <source>
        <dbReference type="ARBA" id="ARBA00023136"/>
    </source>
</evidence>
<dbReference type="Pfam" id="PF07690">
    <property type="entry name" value="MFS_1"/>
    <property type="match status" value="1"/>
</dbReference>
<dbReference type="Gene3D" id="1.20.1720.10">
    <property type="entry name" value="Multidrug resistance protein D"/>
    <property type="match status" value="1"/>
</dbReference>
<feature type="transmembrane region" description="Helical" evidence="6">
    <location>
        <begin position="373"/>
        <end position="391"/>
    </location>
</feature>
<keyword evidence="2" id="KW-0813">Transport</keyword>
<accession>A0ABP7KFD1</accession>
<feature type="transmembrane region" description="Helical" evidence="6">
    <location>
        <begin position="217"/>
        <end position="240"/>
    </location>
</feature>
<keyword evidence="3 6" id="KW-0812">Transmembrane</keyword>
<dbReference type="EMBL" id="BAABDF010000007">
    <property type="protein sequence ID" value="GAA3875572.1"/>
    <property type="molecule type" value="Genomic_DNA"/>
</dbReference>
<feature type="transmembrane region" description="Helical" evidence="6">
    <location>
        <begin position="165"/>
        <end position="183"/>
    </location>
</feature>
<feature type="transmembrane region" description="Helical" evidence="6">
    <location>
        <begin position="49"/>
        <end position="69"/>
    </location>
</feature>
<dbReference type="PANTHER" id="PTHR23502:SF132">
    <property type="entry name" value="POLYAMINE TRANSPORTER 2-RELATED"/>
    <property type="match status" value="1"/>
</dbReference>
<evidence type="ECO:0000256" key="1">
    <source>
        <dbReference type="ARBA" id="ARBA00004141"/>
    </source>
</evidence>
<proteinExistence type="predicted"/>
<gene>
    <name evidence="8" type="ORF">GCM10022404_26670</name>
</gene>
<evidence type="ECO:0000256" key="3">
    <source>
        <dbReference type="ARBA" id="ARBA00022692"/>
    </source>
</evidence>
<evidence type="ECO:0000256" key="2">
    <source>
        <dbReference type="ARBA" id="ARBA00022448"/>
    </source>
</evidence>
<comment type="subcellular location">
    <subcellularLocation>
        <location evidence="1">Membrane</location>
        <topology evidence="1">Multi-pass membrane protein</topology>
    </subcellularLocation>
</comment>
<dbReference type="PROSITE" id="PS50850">
    <property type="entry name" value="MFS"/>
    <property type="match status" value="1"/>
</dbReference>
<dbReference type="CDD" id="cd17320">
    <property type="entry name" value="MFS_MdfA_MDR_like"/>
    <property type="match status" value="1"/>
</dbReference>
<feature type="transmembrane region" description="Helical" evidence="6">
    <location>
        <begin position="76"/>
        <end position="93"/>
    </location>
</feature>
<dbReference type="RefSeq" id="WP_344847845.1">
    <property type="nucleotide sequence ID" value="NZ_BAABDF010000007.1"/>
</dbReference>
<evidence type="ECO:0000256" key="6">
    <source>
        <dbReference type="SAM" id="Phobius"/>
    </source>
</evidence>
<feature type="transmembrane region" description="Helical" evidence="6">
    <location>
        <begin position="282"/>
        <end position="307"/>
    </location>
</feature>
<dbReference type="PANTHER" id="PTHR23502">
    <property type="entry name" value="MAJOR FACILITATOR SUPERFAMILY"/>
    <property type="match status" value="1"/>
</dbReference>
<organism evidence="8 9">
    <name type="scientific">Celeribacter arenosi</name>
    <dbReference type="NCBI Taxonomy" id="792649"/>
    <lineage>
        <taxon>Bacteria</taxon>
        <taxon>Pseudomonadati</taxon>
        <taxon>Pseudomonadota</taxon>
        <taxon>Alphaproteobacteria</taxon>
        <taxon>Rhodobacterales</taxon>
        <taxon>Roseobacteraceae</taxon>
        <taxon>Celeribacter</taxon>
    </lineage>
</organism>
<keyword evidence="4 6" id="KW-1133">Transmembrane helix</keyword>
<feature type="domain" description="Major facilitator superfamily (MFS) profile" evidence="7">
    <location>
        <begin position="10"/>
        <end position="395"/>
    </location>
</feature>
<evidence type="ECO:0000256" key="4">
    <source>
        <dbReference type="ARBA" id="ARBA00022989"/>
    </source>
</evidence>
<dbReference type="SUPFAM" id="SSF103473">
    <property type="entry name" value="MFS general substrate transporter"/>
    <property type="match status" value="1"/>
</dbReference>
<dbReference type="PROSITE" id="PS00216">
    <property type="entry name" value="SUGAR_TRANSPORT_1"/>
    <property type="match status" value="1"/>
</dbReference>
<sequence length="404" mass="43162">MPRRLSQSEFIALLAFLFAAVAFSIDSMLPALPQIAQELTAQDINRAQLVLTSFVLGLGIGTLFTGPLSDAWGRKAVITGGLALYAVAAWYAAHAPTLEGMLAARVVQGMGAAAPRIVGLAMVRDLYKGREMARITSFVMMIFILVPAVAPALGALVISGFGWRGVFYSFIIFAIVNSVWLNIRQEETLSRENRRPLRFATLWNGVKETLSNPTVRIYITVLTLGFAQMFALISTTQQIYADVFDKGDVFTIWFAATALLSGTGTVLNAVMVMRFGMRRIAIAAYGAQTIISGLILAGTLAGVIPPVLAFPVFFFWSVSIFFMAGVTFGNLTALALEPLGHIAGLASSVVGAISTILAAFIAAPIGLMFDGTIVPLLAGALICSAIAFMLMRRTVEPEAEPSAH</sequence>
<name>A0ABP7KFD1_9RHOB</name>
<evidence type="ECO:0000313" key="8">
    <source>
        <dbReference type="EMBL" id="GAA3875572.1"/>
    </source>
</evidence>
<dbReference type="InterPro" id="IPR020846">
    <property type="entry name" value="MFS_dom"/>
</dbReference>
<evidence type="ECO:0000259" key="7">
    <source>
        <dbReference type="PROSITE" id="PS50850"/>
    </source>
</evidence>
<reference evidence="9" key="1">
    <citation type="journal article" date="2019" name="Int. J. Syst. Evol. Microbiol.">
        <title>The Global Catalogue of Microorganisms (GCM) 10K type strain sequencing project: providing services to taxonomists for standard genome sequencing and annotation.</title>
        <authorList>
            <consortium name="The Broad Institute Genomics Platform"/>
            <consortium name="The Broad Institute Genome Sequencing Center for Infectious Disease"/>
            <person name="Wu L."/>
            <person name="Ma J."/>
        </authorList>
    </citation>
    <scope>NUCLEOTIDE SEQUENCE [LARGE SCALE GENOMIC DNA]</scope>
    <source>
        <strain evidence="9">JCM 17190</strain>
    </source>
</reference>
<evidence type="ECO:0000313" key="9">
    <source>
        <dbReference type="Proteomes" id="UP001399917"/>
    </source>
</evidence>
<keyword evidence="5 6" id="KW-0472">Membrane</keyword>
<dbReference type="InterPro" id="IPR036259">
    <property type="entry name" value="MFS_trans_sf"/>
</dbReference>
<feature type="transmembrane region" description="Helical" evidence="6">
    <location>
        <begin position="313"/>
        <end position="336"/>
    </location>
</feature>
<comment type="caution">
    <text evidence="8">The sequence shown here is derived from an EMBL/GenBank/DDBJ whole genome shotgun (WGS) entry which is preliminary data.</text>
</comment>